<evidence type="ECO:0000256" key="2">
    <source>
        <dbReference type="SAM" id="Phobius"/>
    </source>
</evidence>
<keyword evidence="2" id="KW-0812">Transmembrane</keyword>
<evidence type="ECO:0000313" key="4">
    <source>
        <dbReference type="Proteomes" id="UP000828390"/>
    </source>
</evidence>
<gene>
    <name evidence="3" type="ORF">DPMN_165042</name>
</gene>
<evidence type="ECO:0000256" key="1">
    <source>
        <dbReference type="SAM" id="MobiDB-lite"/>
    </source>
</evidence>
<feature type="transmembrane region" description="Helical" evidence="2">
    <location>
        <begin position="31"/>
        <end position="52"/>
    </location>
</feature>
<accession>A0A9D4EU10</accession>
<keyword evidence="4" id="KW-1185">Reference proteome</keyword>
<organism evidence="3 4">
    <name type="scientific">Dreissena polymorpha</name>
    <name type="common">Zebra mussel</name>
    <name type="synonym">Mytilus polymorpha</name>
    <dbReference type="NCBI Taxonomy" id="45954"/>
    <lineage>
        <taxon>Eukaryota</taxon>
        <taxon>Metazoa</taxon>
        <taxon>Spiralia</taxon>
        <taxon>Lophotrochozoa</taxon>
        <taxon>Mollusca</taxon>
        <taxon>Bivalvia</taxon>
        <taxon>Autobranchia</taxon>
        <taxon>Heteroconchia</taxon>
        <taxon>Euheterodonta</taxon>
        <taxon>Imparidentia</taxon>
        <taxon>Neoheterodontei</taxon>
        <taxon>Myida</taxon>
        <taxon>Dreissenoidea</taxon>
        <taxon>Dreissenidae</taxon>
        <taxon>Dreissena</taxon>
    </lineage>
</organism>
<proteinExistence type="predicted"/>
<protein>
    <submittedName>
        <fullName evidence="3">Uncharacterized protein</fullName>
    </submittedName>
</protein>
<feature type="region of interest" description="Disordered" evidence="1">
    <location>
        <begin position="1"/>
        <end position="28"/>
    </location>
</feature>
<dbReference type="EMBL" id="JAIWYP010000008">
    <property type="protein sequence ID" value="KAH3786924.1"/>
    <property type="molecule type" value="Genomic_DNA"/>
</dbReference>
<sequence>MKEGPPVAVGGLFRGSDPGTESPWRDPKDSATLQLTLVDCVVIAMYMTSWFVKEVPMA</sequence>
<keyword evidence="2" id="KW-0472">Membrane</keyword>
<evidence type="ECO:0000313" key="3">
    <source>
        <dbReference type="EMBL" id="KAH3786924.1"/>
    </source>
</evidence>
<dbReference type="AlphaFoldDB" id="A0A9D4EU10"/>
<keyword evidence="2" id="KW-1133">Transmembrane helix</keyword>
<reference evidence="3" key="2">
    <citation type="submission" date="2020-11" db="EMBL/GenBank/DDBJ databases">
        <authorList>
            <person name="McCartney M.A."/>
            <person name="Auch B."/>
            <person name="Kono T."/>
            <person name="Mallez S."/>
            <person name="Becker A."/>
            <person name="Gohl D.M."/>
            <person name="Silverstein K.A.T."/>
            <person name="Koren S."/>
            <person name="Bechman K.B."/>
            <person name="Herman A."/>
            <person name="Abrahante J.E."/>
            <person name="Garbe J."/>
        </authorList>
    </citation>
    <scope>NUCLEOTIDE SEQUENCE</scope>
    <source>
        <strain evidence="3">Duluth1</strain>
        <tissue evidence="3">Whole animal</tissue>
    </source>
</reference>
<comment type="caution">
    <text evidence="3">The sequence shown here is derived from an EMBL/GenBank/DDBJ whole genome shotgun (WGS) entry which is preliminary data.</text>
</comment>
<name>A0A9D4EU10_DREPO</name>
<dbReference type="Proteomes" id="UP000828390">
    <property type="component" value="Unassembled WGS sequence"/>
</dbReference>
<reference evidence="3" key="1">
    <citation type="journal article" date="2019" name="bioRxiv">
        <title>The Genome of the Zebra Mussel, Dreissena polymorpha: A Resource for Invasive Species Research.</title>
        <authorList>
            <person name="McCartney M.A."/>
            <person name="Auch B."/>
            <person name="Kono T."/>
            <person name="Mallez S."/>
            <person name="Zhang Y."/>
            <person name="Obille A."/>
            <person name="Becker A."/>
            <person name="Abrahante J.E."/>
            <person name="Garbe J."/>
            <person name="Badalamenti J.P."/>
            <person name="Herman A."/>
            <person name="Mangelson H."/>
            <person name="Liachko I."/>
            <person name="Sullivan S."/>
            <person name="Sone E.D."/>
            <person name="Koren S."/>
            <person name="Silverstein K.A.T."/>
            <person name="Beckman K.B."/>
            <person name="Gohl D.M."/>
        </authorList>
    </citation>
    <scope>NUCLEOTIDE SEQUENCE</scope>
    <source>
        <strain evidence="3">Duluth1</strain>
        <tissue evidence="3">Whole animal</tissue>
    </source>
</reference>